<gene>
    <name evidence="2" type="ORF">D1632_14105</name>
</gene>
<dbReference type="InterPro" id="IPR056509">
    <property type="entry name" value="Imm33-like"/>
</dbReference>
<dbReference type="Pfam" id="PF24719">
    <property type="entry name" value="Imm33-like"/>
    <property type="match status" value="1"/>
</dbReference>
<reference evidence="2 3" key="1">
    <citation type="submission" date="2018-08" db="EMBL/GenBank/DDBJ databases">
        <title>Chryseobacterium nematophagum: a novel matrix digesting pathogen of nematodes.</title>
        <authorList>
            <person name="Page A."/>
            <person name="Roberts M."/>
            <person name="Felix M.-A."/>
            <person name="Weir W."/>
        </authorList>
    </citation>
    <scope>NUCLEOTIDE SEQUENCE [LARGE SCALE GENOMIC DNA]</scope>
    <source>
        <strain evidence="2 3">JUb275</strain>
    </source>
</reference>
<organism evidence="2 3">
    <name type="scientific">Chryseobacterium nematophagum</name>
    <dbReference type="NCBI Taxonomy" id="2305228"/>
    <lineage>
        <taxon>Bacteria</taxon>
        <taxon>Pseudomonadati</taxon>
        <taxon>Bacteroidota</taxon>
        <taxon>Flavobacteriia</taxon>
        <taxon>Flavobacteriales</taxon>
        <taxon>Weeksellaceae</taxon>
        <taxon>Chryseobacterium group</taxon>
        <taxon>Chryseobacterium</taxon>
    </lineage>
</organism>
<accession>A0A3M7L925</accession>
<protein>
    <recommendedName>
        <fullName evidence="1">Imm33-like domain-containing protein</fullName>
    </recommendedName>
</protein>
<evidence type="ECO:0000313" key="2">
    <source>
        <dbReference type="EMBL" id="RMZ58719.1"/>
    </source>
</evidence>
<dbReference type="EMBL" id="QWIV01000014">
    <property type="protein sequence ID" value="RMZ58719.1"/>
    <property type="molecule type" value="Genomic_DNA"/>
</dbReference>
<evidence type="ECO:0000313" key="3">
    <source>
        <dbReference type="Proteomes" id="UP000267524"/>
    </source>
</evidence>
<sequence length="218" mass="25639">MLDNSKNNIIMIQYGEIELINDQIYFYTKGLTPFINKEIRLHIGDSDKDDYQNALKYIIDYIINDKPSISNDQTIAYYSWLLQFRSIDQKYFDLYEVISNGEGFIKGCDIAISIIRSQSEICAKHNLIPIFPTFSQNIVISKGVYEGMDIEAIRYESPTHMCGWWLITDDYDDDPKSLMNVHYYDVAFTRPDILKYLALPFGYRFFMKNDKVEIFIDE</sequence>
<name>A0A3M7L925_9FLAO</name>
<keyword evidence="3" id="KW-1185">Reference proteome</keyword>
<dbReference type="AlphaFoldDB" id="A0A3M7L925"/>
<proteinExistence type="predicted"/>
<evidence type="ECO:0000259" key="1">
    <source>
        <dbReference type="Pfam" id="PF24719"/>
    </source>
</evidence>
<dbReference type="Proteomes" id="UP000267524">
    <property type="component" value="Unassembled WGS sequence"/>
</dbReference>
<comment type="caution">
    <text evidence="2">The sequence shown here is derived from an EMBL/GenBank/DDBJ whole genome shotgun (WGS) entry which is preliminary data.</text>
</comment>
<feature type="domain" description="Imm33-like" evidence="1">
    <location>
        <begin position="118"/>
        <end position="213"/>
    </location>
</feature>